<dbReference type="InterPro" id="IPR011611">
    <property type="entry name" value="PfkB_dom"/>
</dbReference>
<evidence type="ECO:0000256" key="3">
    <source>
        <dbReference type="ARBA" id="ARBA00022741"/>
    </source>
</evidence>
<evidence type="ECO:0000256" key="4">
    <source>
        <dbReference type="ARBA" id="ARBA00022777"/>
    </source>
</evidence>
<sequence>MSAAGGQQRALVIGEALIDIVERDGQVIGEHVGGSPLNVAVGLARLGRGVDFLTHIGDDARGRRIIEYVKNSGVELVSGSTTAERTPTALATLDEDGSAQYVFDIDWQLTGTPEVAPPLVAHTGSIAAILEPGCRATAALLDTYHVSATITFDPNVRPALIEDDEQARRRIDRLVERADVVKVSDEDLRWIDPNRTLEQVAQTWLDLGPAIVAVTMGERGAFALCAAGAARVAARRVDVVDTLGAGDAFMTGLIDALWTLNLLGADKRRELRAITIDALTEVLQTAALSSALTVARAGADLPDRATRDAAAAGAPPLSTHGG</sequence>
<accession>A0A2A7N8R7</accession>
<gene>
    <name evidence="8" type="ORF">CQY20_07920</name>
    <name evidence="7" type="ORF">MAGR_72290</name>
</gene>
<dbReference type="Proteomes" id="UP000220914">
    <property type="component" value="Unassembled WGS sequence"/>
</dbReference>
<dbReference type="InterPro" id="IPR002173">
    <property type="entry name" value="Carboh/pur_kinase_PfkB_CS"/>
</dbReference>
<keyword evidence="4 8" id="KW-0418">Kinase</keyword>
<keyword evidence="5" id="KW-0067">ATP-binding</keyword>
<dbReference type="InterPro" id="IPR050306">
    <property type="entry name" value="PfkB_Carbo_kinase"/>
</dbReference>
<evidence type="ECO:0000313" key="8">
    <source>
        <dbReference type="EMBL" id="PEG40173.1"/>
    </source>
</evidence>
<reference evidence="7" key="3">
    <citation type="submission" date="2020-02" db="EMBL/GenBank/DDBJ databases">
        <authorList>
            <person name="Matsumoto Y."/>
            <person name="Motooka D."/>
            <person name="Nakamura S."/>
        </authorList>
    </citation>
    <scope>NUCLEOTIDE SEQUENCE</scope>
    <source>
        <strain evidence="7">JCM 6377</strain>
    </source>
</reference>
<dbReference type="Gene3D" id="3.40.1190.20">
    <property type="match status" value="1"/>
</dbReference>
<reference evidence="8 9" key="1">
    <citation type="submission" date="2017-10" db="EMBL/GenBank/DDBJ databases">
        <title>The new phylogeny of genus Mycobacterium.</title>
        <authorList>
            <person name="Tortoli E."/>
            <person name="Trovato A."/>
            <person name="Cirillo D.M."/>
        </authorList>
    </citation>
    <scope>NUCLEOTIDE SEQUENCE [LARGE SCALE GENOMIC DNA]</scope>
    <source>
        <strain evidence="8 9">CCUG37673</strain>
    </source>
</reference>
<dbReference type="GO" id="GO:0005524">
    <property type="term" value="F:ATP binding"/>
    <property type="evidence" value="ECO:0007669"/>
    <property type="project" value="UniProtKB-KW"/>
</dbReference>
<dbReference type="EMBL" id="BLKS01000004">
    <property type="protein sequence ID" value="GFG55788.1"/>
    <property type="molecule type" value="Genomic_DNA"/>
</dbReference>
<organism evidence="8 9">
    <name type="scientific">Mycolicibacterium agri</name>
    <name type="common">Mycobacterium agri</name>
    <dbReference type="NCBI Taxonomy" id="36811"/>
    <lineage>
        <taxon>Bacteria</taxon>
        <taxon>Bacillati</taxon>
        <taxon>Actinomycetota</taxon>
        <taxon>Actinomycetes</taxon>
        <taxon>Mycobacteriales</taxon>
        <taxon>Mycobacteriaceae</taxon>
        <taxon>Mycolicibacterium</taxon>
    </lineage>
</organism>
<evidence type="ECO:0000313" key="10">
    <source>
        <dbReference type="Proteomes" id="UP000465302"/>
    </source>
</evidence>
<evidence type="ECO:0000313" key="7">
    <source>
        <dbReference type="EMBL" id="GFG55788.1"/>
    </source>
</evidence>
<dbReference type="SUPFAM" id="SSF53613">
    <property type="entry name" value="Ribokinase-like"/>
    <property type="match status" value="1"/>
</dbReference>
<dbReference type="AlphaFoldDB" id="A0A2A7N8R7"/>
<comment type="similarity">
    <text evidence="1">Belongs to the carbohydrate kinase PfkB family.</text>
</comment>
<proteinExistence type="inferred from homology"/>
<evidence type="ECO:0000256" key="2">
    <source>
        <dbReference type="ARBA" id="ARBA00022679"/>
    </source>
</evidence>
<protein>
    <submittedName>
        <fullName evidence="8">Carbohydrate kinase</fullName>
    </submittedName>
    <submittedName>
        <fullName evidence="7">Fructokinase</fullName>
    </submittedName>
</protein>
<dbReference type="PANTHER" id="PTHR43085">
    <property type="entry name" value="HEXOKINASE FAMILY MEMBER"/>
    <property type="match status" value="1"/>
</dbReference>
<name>A0A2A7N8R7_MYCAG</name>
<feature type="domain" description="Carbohydrate kinase PfkB" evidence="6">
    <location>
        <begin position="9"/>
        <end position="301"/>
    </location>
</feature>
<dbReference type="GO" id="GO:0016301">
    <property type="term" value="F:kinase activity"/>
    <property type="evidence" value="ECO:0007669"/>
    <property type="project" value="UniProtKB-KW"/>
</dbReference>
<dbReference type="Pfam" id="PF00294">
    <property type="entry name" value="PfkB"/>
    <property type="match status" value="1"/>
</dbReference>
<comment type="caution">
    <text evidence="8">The sequence shown here is derived from an EMBL/GenBank/DDBJ whole genome shotgun (WGS) entry which is preliminary data.</text>
</comment>
<evidence type="ECO:0000313" key="9">
    <source>
        <dbReference type="Proteomes" id="UP000220914"/>
    </source>
</evidence>
<dbReference type="PANTHER" id="PTHR43085:SF1">
    <property type="entry name" value="PSEUDOURIDINE KINASE-RELATED"/>
    <property type="match status" value="1"/>
</dbReference>
<evidence type="ECO:0000256" key="1">
    <source>
        <dbReference type="ARBA" id="ARBA00010688"/>
    </source>
</evidence>
<evidence type="ECO:0000256" key="5">
    <source>
        <dbReference type="ARBA" id="ARBA00022840"/>
    </source>
</evidence>
<evidence type="ECO:0000259" key="6">
    <source>
        <dbReference type="Pfam" id="PF00294"/>
    </source>
</evidence>
<keyword evidence="9" id="KW-1185">Reference proteome</keyword>
<keyword evidence="2" id="KW-0808">Transferase</keyword>
<keyword evidence="3" id="KW-0547">Nucleotide-binding</keyword>
<dbReference type="RefSeq" id="WP_097939536.1">
    <property type="nucleotide sequence ID" value="NZ_BLKS01000004.1"/>
</dbReference>
<dbReference type="Proteomes" id="UP000465302">
    <property type="component" value="Unassembled WGS sequence"/>
</dbReference>
<dbReference type="OrthoDB" id="9795789at2"/>
<dbReference type="CDD" id="cd01167">
    <property type="entry name" value="bac_FRK"/>
    <property type="match status" value="1"/>
</dbReference>
<dbReference type="PROSITE" id="PS00583">
    <property type="entry name" value="PFKB_KINASES_1"/>
    <property type="match status" value="1"/>
</dbReference>
<dbReference type="EMBL" id="PDCP01000011">
    <property type="protein sequence ID" value="PEG40173.1"/>
    <property type="molecule type" value="Genomic_DNA"/>
</dbReference>
<reference evidence="7 10" key="2">
    <citation type="journal article" date="2019" name="Emerg. Microbes Infect.">
        <title>Comprehensive subspecies identification of 175 nontuberculous mycobacteria species based on 7547 genomic profiles.</title>
        <authorList>
            <person name="Matsumoto Y."/>
            <person name="Kinjo T."/>
            <person name="Motooka D."/>
            <person name="Nabeya D."/>
            <person name="Jung N."/>
            <person name="Uechi K."/>
            <person name="Horii T."/>
            <person name="Iida T."/>
            <person name="Fujita J."/>
            <person name="Nakamura S."/>
        </authorList>
    </citation>
    <scope>NUCLEOTIDE SEQUENCE [LARGE SCALE GENOMIC DNA]</scope>
    <source>
        <strain evidence="7 10">JCM 6377</strain>
    </source>
</reference>
<dbReference type="InterPro" id="IPR029056">
    <property type="entry name" value="Ribokinase-like"/>
</dbReference>